<dbReference type="AlphaFoldDB" id="A0A9D2S2U7"/>
<feature type="modified residue" description="4-aspartylphosphate" evidence="3">
    <location>
        <position position="57"/>
    </location>
</feature>
<keyword evidence="6" id="KW-0238">DNA-binding</keyword>
<reference evidence="6" key="2">
    <citation type="submission" date="2021-04" db="EMBL/GenBank/DDBJ databases">
        <authorList>
            <person name="Gilroy R."/>
        </authorList>
    </citation>
    <scope>NUCLEOTIDE SEQUENCE</scope>
    <source>
        <strain evidence="6">ChiBcec8-14828</strain>
    </source>
</reference>
<dbReference type="SMART" id="SM00448">
    <property type="entry name" value="REC"/>
    <property type="match status" value="1"/>
</dbReference>
<dbReference type="PROSITE" id="PS50110">
    <property type="entry name" value="RESPONSE_REGULATORY"/>
    <property type="match status" value="1"/>
</dbReference>
<dbReference type="InterPro" id="IPR007492">
    <property type="entry name" value="LytTR_DNA-bd_dom"/>
</dbReference>
<dbReference type="EMBL" id="DWYA01000086">
    <property type="protein sequence ID" value="HJB40640.1"/>
    <property type="molecule type" value="Genomic_DNA"/>
</dbReference>
<evidence type="ECO:0000256" key="2">
    <source>
        <dbReference type="ARBA" id="ARBA00024867"/>
    </source>
</evidence>
<protein>
    <recommendedName>
        <fullName evidence="1">Stage 0 sporulation protein A homolog</fullName>
    </recommendedName>
</protein>
<evidence type="ECO:0000256" key="3">
    <source>
        <dbReference type="PROSITE-ProRule" id="PRU00169"/>
    </source>
</evidence>
<dbReference type="PANTHER" id="PTHR37299">
    <property type="entry name" value="TRANSCRIPTIONAL REGULATOR-RELATED"/>
    <property type="match status" value="1"/>
</dbReference>
<sequence>MLHILICDDEPSFTNLLKQSLETLPEYEKRSMVIECVNEPQSISKPMVEKADIIFLDVDIGGVNGMEFAKRLRAIRRNFILIFVTNYGEYAAEGYEVDAFRFLPKLQLSEKLPRYFAQALAECERKNRVIHLVCGGESFPVRLDELVYVKTEGRVLLFCFDNPQAPALRCRSTLQALEQQLSAHGFLRIHKSYLVNMQFVKLLQTKGAVLTTGESLPLSLHNYRAIKTKYLEWKGSAKWSAL</sequence>
<dbReference type="Pfam" id="PF00072">
    <property type="entry name" value="Response_reg"/>
    <property type="match status" value="1"/>
</dbReference>
<evidence type="ECO:0000313" key="7">
    <source>
        <dbReference type="Proteomes" id="UP000824209"/>
    </source>
</evidence>
<dbReference type="InterPro" id="IPR046947">
    <property type="entry name" value="LytR-like"/>
</dbReference>
<dbReference type="SMART" id="SM00850">
    <property type="entry name" value="LytTR"/>
    <property type="match status" value="1"/>
</dbReference>
<evidence type="ECO:0000259" key="5">
    <source>
        <dbReference type="PROSITE" id="PS50930"/>
    </source>
</evidence>
<comment type="function">
    <text evidence="2">May play the central regulatory role in sporulation. It may be an element of the effector pathway responsible for the activation of sporulation genes in response to nutritional stress. Spo0A may act in concert with spo0H (a sigma factor) to control the expression of some genes that are critical to the sporulation process.</text>
</comment>
<keyword evidence="3" id="KW-0597">Phosphoprotein</keyword>
<comment type="caution">
    <text evidence="6">The sequence shown here is derived from an EMBL/GenBank/DDBJ whole genome shotgun (WGS) entry which is preliminary data.</text>
</comment>
<name>A0A9D2S2U7_9FIRM</name>
<dbReference type="Pfam" id="PF04397">
    <property type="entry name" value="LytTR"/>
    <property type="match status" value="1"/>
</dbReference>
<dbReference type="SUPFAM" id="SSF52172">
    <property type="entry name" value="CheY-like"/>
    <property type="match status" value="1"/>
</dbReference>
<feature type="domain" description="HTH LytTR-type" evidence="5">
    <location>
        <begin position="170"/>
        <end position="232"/>
    </location>
</feature>
<dbReference type="GO" id="GO:0000156">
    <property type="term" value="F:phosphorelay response regulator activity"/>
    <property type="evidence" value="ECO:0007669"/>
    <property type="project" value="InterPro"/>
</dbReference>
<dbReference type="PROSITE" id="PS50930">
    <property type="entry name" value="HTH_LYTTR"/>
    <property type="match status" value="1"/>
</dbReference>
<evidence type="ECO:0000259" key="4">
    <source>
        <dbReference type="PROSITE" id="PS50110"/>
    </source>
</evidence>
<organism evidence="6 7">
    <name type="scientific">Candidatus Ruthenibacterium avium</name>
    <dbReference type="NCBI Taxonomy" id="2838751"/>
    <lineage>
        <taxon>Bacteria</taxon>
        <taxon>Bacillati</taxon>
        <taxon>Bacillota</taxon>
        <taxon>Clostridia</taxon>
        <taxon>Eubacteriales</taxon>
        <taxon>Oscillospiraceae</taxon>
        <taxon>Ruthenibacterium</taxon>
    </lineage>
</organism>
<reference evidence="6" key="1">
    <citation type="journal article" date="2021" name="PeerJ">
        <title>Extensive microbial diversity within the chicken gut microbiome revealed by metagenomics and culture.</title>
        <authorList>
            <person name="Gilroy R."/>
            <person name="Ravi A."/>
            <person name="Getino M."/>
            <person name="Pursley I."/>
            <person name="Horton D.L."/>
            <person name="Alikhan N.F."/>
            <person name="Baker D."/>
            <person name="Gharbi K."/>
            <person name="Hall N."/>
            <person name="Watson M."/>
            <person name="Adriaenssens E.M."/>
            <person name="Foster-Nyarko E."/>
            <person name="Jarju S."/>
            <person name="Secka A."/>
            <person name="Antonio M."/>
            <person name="Oren A."/>
            <person name="Chaudhuri R.R."/>
            <person name="La Ragione R."/>
            <person name="Hildebrand F."/>
            <person name="Pallen M.J."/>
        </authorList>
    </citation>
    <scope>NUCLEOTIDE SEQUENCE</scope>
    <source>
        <strain evidence="6">ChiBcec8-14828</strain>
    </source>
</reference>
<accession>A0A9D2S2U7</accession>
<dbReference type="PANTHER" id="PTHR37299:SF1">
    <property type="entry name" value="STAGE 0 SPORULATION PROTEIN A HOMOLOG"/>
    <property type="match status" value="1"/>
</dbReference>
<dbReference type="InterPro" id="IPR011006">
    <property type="entry name" value="CheY-like_superfamily"/>
</dbReference>
<gene>
    <name evidence="6" type="ORF">H9943_09625</name>
</gene>
<dbReference type="Proteomes" id="UP000824209">
    <property type="component" value="Unassembled WGS sequence"/>
</dbReference>
<dbReference type="InterPro" id="IPR001789">
    <property type="entry name" value="Sig_transdc_resp-reg_receiver"/>
</dbReference>
<dbReference type="Gene3D" id="3.40.50.2300">
    <property type="match status" value="1"/>
</dbReference>
<evidence type="ECO:0000256" key="1">
    <source>
        <dbReference type="ARBA" id="ARBA00018672"/>
    </source>
</evidence>
<dbReference type="GO" id="GO:0003677">
    <property type="term" value="F:DNA binding"/>
    <property type="evidence" value="ECO:0007669"/>
    <property type="project" value="UniProtKB-KW"/>
</dbReference>
<feature type="domain" description="Response regulatory" evidence="4">
    <location>
        <begin position="3"/>
        <end position="120"/>
    </location>
</feature>
<proteinExistence type="predicted"/>
<dbReference type="Gene3D" id="2.40.50.1020">
    <property type="entry name" value="LytTr DNA-binding domain"/>
    <property type="match status" value="1"/>
</dbReference>
<evidence type="ECO:0000313" key="6">
    <source>
        <dbReference type="EMBL" id="HJB40640.1"/>
    </source>
</evidence>